<reference evidence="1" key="1">
    <citation type="journal article" date="2014" name="Front. Microbiol.">
        <title>High frequency of phylogenetically diverse reductive dehalogenase-homologous genes in deep subseafloor sedimentary metagenomes.</title>
        <authorList>
            <person name="Kawai M."/>
            <person name="Futagami T."/>
            <person name="Toyoda A."/>
            <person name="Takaki Y."/>
            <person name="Nishi S."/>
            <person name="Hori S."/>
            <person name="Arai W."/>
            <person name="Tsubouchi T."/>
            <person name="Morono Y."/>
            <person name="Uchiyama I."/>
            <person name="Ito T."/>
            <person name="Fujiyama A."/>
            <person name="Inagaki F."/>
            <person name="Takami H."/>
        </authorList>
    </citation>
    <scope>NUCLEOTIDE SEQUENCE</scope>
    <source>
        <strain evidence="1">Expedition CK06-06</strain>
    </source>
</reference>
<accession>X1QDH7</accession>
<feature type="non-terminal residue" evidence="1">
    <location>
        <position position="41"/>
    </location>
</feature>
<proteinExistence type="predicted"/>
<dbReference type="EMBL" id="BARV01025157">
    <property type="protein sequence ID" value="GAI41334.1"/>
    <property type="molecule type" value="Genomic_DNA"/>
</dbReference>
<organism evidence="1">
    <name type="scientific">marine sediment metagenome</name>
    <dbReference type="NCBI Taxonomy" id="412755"/>
    <lineage>
        <taxon>unclassified sequences</taxon>
        <taxon>metagenomes</taxon>
        <taxon>ecological metagenomes</taxon>
    </lineage>
</organism>
<protein>
    <submittedName>
        <fullName evidence="1">Uncharacterized protein</fullName>
    </submittedName>
</protein>
<comment type="caution">
    <text evidence="1">The sequence shown here is derived from an EMBL/GenBank/DDBJ whole genome shotgun (WGS) entry which is preliminary data.</text>
</comment>
<gene>
    <name evidence="1" type="ORF">S06H3_40924</name>
</gene>
<dbReference type="AlphaFoldDB" id="X1QDH7"/>
<evidence type="ECO:0000313" key="1">
    <source>
        <dbReference type="EMBL" id="GAI41334.1"/>
    </source>
</evidence>
<name>X1QDH7_9ZZZZ</name>
<sequence>MTLEAAKKMDAKELEDKVVTGVFVDREVEEYSERYARLVKK</sequence>